<dbReference type="EMBL" id="JANPWB010000011">
    <property type="protein sequence ID" value="KAJ1129400.1"/>
    <property type="molecule type" value="Genomic_DNA"/>
</dbReference>
<accession>A0AAV7PQY5</accession>
<dbReference type="AlphaFoldDB" id="A0AAV7PQY5"/>
<reference evidence="1" key="1">
    <citation type="journal article" date="2022" name="bioRxiv">
        <title>Sequencing and chromosome-scale assembly of the giantPleurodeles waltlgenome.</title>
        <authorList>
            <person name="Brown T."/>
            <person name="Elewa A."/>
            <person name="Iarovenko S."/>
            <person name="Subramanian E."/>
            <person name="Araus A.J."/>
            <person name="Petzold A."/>
            <person name="Susuki M."/>
            <person name="Suzuki K.-i.T."/>
            <person name="Hayashi T."/>
            <person name="Toyoda A."/>
            <person name="Oliveira C."/>
            <person name="Osipova E."/>
            <person name="Leigh N.D."/>
            <person name="Simon A."/>
            <person name="Yun M.H."/>
        </authorList>
    </citation>
    <scope>NUCLEOTIDE SEQUENCE</scope>
    <source>
        <strain evidence="1">20211129_DDA</strain>
        <tissue evidence="1">Liver</tissue>
    </source>
</reference>
<organism evidence="1 2">
    <name type="scientific">Pleurodeles waltl</name>
    <name type="common">Iberian ribbed newt</name>
    <dbReference type="NCBI Taxonomy" id="8319"/>
    <lineage>
        <taxon>Eukaryota</taxon>
        <taxon>Metazoa</taxon>
        <taxon>Chordata</taxon>
        <taxon>Craniata</taxon>
        <taxon>Vertebrata</taxon>
        <taxon>Euteleostomi</taxon>
        <taxon>Amphibia</taxon>
        <taxon>Batrachia</taxon>
        <taxon>Caudata</taxon>
        <taxon>Salamandroidea</taxon>
        <taxon>Salamandridae</taxon>
        <taxon>Pleurodelinae</taxon>
        <taxon>Pleurodeles</taxon>
    </lineage>
</organism>
<name>A0AAV7PQY5_PLEWA</name>
<feature type="non-terminal residue" evidence="1">
    <location>
        <position position="109"/>
    </location>
</feature>
<gene>
    <name evidence="1" type="ORF">NDU88_007771</name>
</gene>
<dbReference type="Proteomes" id="UP001066276">
    <property type="component" value="Chromosome 7"/>
</dbReference>
<sequence>MTGGCRWRLSAAEVQVQGGHNPERRHVASAFQDRGRPSDAQVVRVGPPKVLHYCVPGGEEEGERTFFPSRNEYRGREWAAPVRGSDSVRTGLLGSSVDSDWRWAGPCAG</sequence>
<proteinExistence type="predicted"/>
<evidence type="ECO:0000313" key="1">
    <source>
        <dbReference type="EMBL" id="KAJ1129400.1"/>
    </source>
</evidence>
<comment type="caution">
    <text evidence="1">The sequence shown here is derived from an EMBL/GenBank/DDBJ whole genome shotgun (WGS) entry which is preliminary data.</text>
</comment>
<evidence type="ECO:0000313" key="2">
    <source>
        <dbReference type="Proteomes" id="UP001066276"/>
    </source>
</evidence>
<keyword evidence="2" id="KW-1185">Reference proteome</keyword>
<protein>
    <submittedName>
        <fullName evidence="1">Uncharacterized protein</fullName>
    </submittedName>
</protein>